<dbReference type="OrthoDB" id="5901959at2"/>
<organism evidence="1 2">
    <name type="scientific">Veronia nyctiphanis</name>
    <dbReference type="NCBI Taxonomy" id="1278244"/>
    <lineage>
        <taxon>Bacteria</taxon>
        <taxon>Pseudomonadati</taxon>
        <taxon>Pseudomonadota</taxon>
        <taxon>Gammaproteobacteria</taxon>
        <taxon>Vibrionales</taxon>
        <taxon>Vibrionaceae</taxon>
        <taxon>Veronia</taxon>
    </lineage>
</organism>
<name>A0A4Q0YVP4_9GAMM</name>
<proteinExistence type="predicted"/>
<sequence>MRLIISVLLFCFLIPASYADRLSEFDYPLLVGEWYWFSPEQEAPVSERGEYKAISLSFTSEYTFKVKLLKRSGEVEEAKGTYNMDDNALVLEDDQGGKQQHPYRLNHNQLLLQGLQFTKLLREDLSGTWHSVKITGMDVDSKVSKLSLRLQPDFLFASKVSDSDGNSVSHRGVYFLENDILVLVYKSGQQYSTYKLVEDTLTLTDKKIGMRAVMRRQVAR</sequence>
<evidence type="ECO:0000313" key="2">
    <source>
        <dbReference type="Proteomes" id="UP000290287"/>
    </source>
</evidence>
<dbReference type="EMBL" id="PEIB01000003">
    <property type="protein sequence ID" value="RXJ74294.1"/>
    <property type="molecule type" value="Genomic_DNA"/>
</dbReference>
<evidence type="ECO:0000313" key="1">
    <source>
        <dbReference type="EMBL" id="RXJ74294.1"/>
    </source>
</evidence>
<evidence type="ECO:0008006" key="3">
    <source>
        <dbReference type="Google" id="ProtNLM"/>
    </source>
</evidence>
<dbReference type="AlphaFoldDB" id="A0A4Q0YVP4"/>
<gene>
    <name evidence="1" type="ORF">CS022_04375</name>
</gene>
<protein>
    <recommendedName>
        <fullName evidence="3">WD40 repeat protein</fullName>
    </recommendedName>
</protein>
<dbReference type="Proteomes" id="UP000290287">
    <property type="component" value="Unassembled WGS sequence"/>
</dbReference>
<reference evidence="1 2" key="1">
    <citation type="submission" date="2017-10" db="EMBL/GenBank/DDBJ databases">
        <title>Nyctiphanis sp. nov., isolated from the stomach of the euphausiid Nyctiphanes simplex (Hansen, 1911) in the Gulf of California.</title>
        <authorList>
            <person name="Gomez-Gil B."/>
            <person name="Aguilar-Mendez M."/>
            <person name="Lopez-Cortes A."/>
            <person name="Gomez-Gutierrez J."/>
            <person name="Roque A."/>
            <person name="Lang E."/>
            <person name="Gonzalez-Castillo A."/>
        </authorList>
    </citation>
    <scope>NUCLEOTIDE SEQUENCE [LARGE SCALE GENOMIC DNA]</scope>
    <source>
        <strain evidence="1 2">CAIM 600</strain>
    </source>
</reference>
<keyword evidence="2" id="KW-1185">Reference proteome</keyword>
<dbReference type="RefSeq" id="WP_129121257.1">
    <property type="nucleotide sequence ID" value="NZ_PEIB01000003.1"/>
</dbReference>
<comment type="caution">
    <text evidence="1">The sequence shown here is derived from an EMBL/GenBank/DDBJ whole genome shotgun (WGS) entry which is preliminary data.</text>
</comment>
<accession>A0A4Q0YVP4</accession>